<name>A0A381UQR9_9ZZZZ</name>
<evidence type="ECO:0000256" key="1">
    <source>
        <dbReference type="SAM" id="MobiDB-lite"/>
    </source>
</evidence>
<accession>A0A381UQR9</accession>
<sequence length="22" mass="2557">MAPKEIKGEFLNNHKMQKGQLD</sequence>
<feature type="region of interest" description="Disordered" evidence="1">
    <location>
        <begin position="1"/>
        <end position="22"/>
    </location>
</feature>
<gene>
    <name evidence="2" type="ORF">METZ01_LOCUS82531</name>
</gene>
<dbReference type="AlphaFoldDB" id="A0A381UQR9"/>
<protein>
    <submittedName>
        <fullName evidence="2">Uncharacterized protein</fullName>
    </submittedName>
</protein>
<organism evidence="2">
    <name type="scientific">marine metagenome</name>
    <dbReference type="NCBI Taxonomy" id="408172"/>
    <lineage>
        <taxon>unclassified sequences</taxon>
        <taxon>metagenomes</taxon>
        <taxon>ecological metagenomes</taxon>
    </lineage>
</organism>
<evidence type="ECO:0000313" key="2">
    <source>
        <dbReference type="EMBL" id="SVA29677.1"/>
    </source>
</evidence>
<proteinExistence type="predicted"/>
<dbReference type="EMBL" id="UINC01006795">
    <property type="protein sequence ID" value="SVA29677.1"/>
    <property type="molecule type" value="Genomic_DNA"/>
</dbReference>
<reference evidence="2" key="1">
    <citation type="submission" date="2018-05" db="EMBL/GenBank/DDBJ databases">
        <authorList>
            <person name="Lanie J.A."/>
            <person name="Ng W.-L."/>
            <person name="Kazmierczak K.M."/>
            <person name="Andrzejewski T.M."/>
            <person name="Davidsen T.M."/>
            <person name="Wayne K.J."/>
            <person name="Tettelin H."/>
            <person name="Glass J.I."/>
            <person name="Rusch D."/>
            <person name="Podicherti R."/>
            <person name="Tsui H.-C.T."/>
            <person name="Winkler M.E."/>
        </authorList>
    </citation>
    <scope>NUCLEOTIDE SEQUENCE</scope>
</reference>